<dbReference type="AlphaFoldDB" id="A0A136Q194"/>
<dbReference type="PATRIC" id="fig|626937.4.peg.2487"/>
<protein>
    <submittedName>
        <fullName evidence="2">Putative proton-coupled thiamine transporter YuaJ</fullName>
    </submittedName>
</protein>
<feature type="transmembrane region" description="Helical" evidence="1">
    <location>
        <begin position="272"/>
        <end position="291"/>
    </location>
</feature>
<dbReference type="Pfam" id="PF09515">
    <property type="entry name" value="Thia_YuaJ"/>
    <property type="match status" value="1"/>
</dbReference>
<keyword evidence="3" id="KW-1185">Reference proteome</keyword>
<gene>
    <name evidence="2" type="ORF">HMPREF3293_02529</name>
</gene>
<comment type="caution">
    <text evidence="2">The sequence shown here is derived from an EMBL/GenBank/DDBJ whole genome shotgun (WGS) entry which is preliminary data.</text>
</comment>
<proteinExistence type="predicted"/>
<dbReference type="STRING" id="626937.HMPREF3293_02529"/>
<feature type="transmembrane region" description="Helical" evidence="1">
    <location>
        <begin position="137"/>
        <end position="157"/>
    </location>
</feature>
<dbReference type="GO" id="GO:0015234">
    <property type="term" value="F:thiamine transmembrane transporter activity"/>
    <property type="evidence" value="ECO:0007669"/>
    <property type="project" value="InterPro"/>
</dbReference>
<dbReference type="Gene3D" id="1.10.1760.20">
    <property type="match status" value="1"/>
</dbReference>
<feature type="transmembrane region" description="Helical" evidence="1">
    <location>
        <begin position="209"/>
        <end position="225"/>
    </location>
</feature>
<reference evidence="2 3" key="1">
    <citation type="submission" date="2016-02" db="EMBL/GenBank/DDBJ databases">
        <authorList>
            <person name="Wen L."/>
            <person name="He K."/>
            <person name="Yang H."/>
        </authorList>
    </citation>
    <scope>NUCLEOTIDE SEQUENCE [LARGE SCALE GENOMIC DNA]</scope>
    <source>
        <strain evidence="2 3">DSM 22607</strain>
    </source>
</reference>
<dbReference type="GO" id="GO:0005886">
    <property type="term" value="C:plasma membrane"/>
    <property type="evidence" value="ECO:0007669"/>
    <property type="project" value="InterPro"/>
</dbReference>
<accession>A0A136Q194</accession>
<feature type="transmembrane region" description="Helical" evidence="1">
    <location>
        <begin position="232"/>
        <end position="252"/>
    </location>
</feature>
<keyword evidence="1" id="KW-0812">Transmembrane</keyword>
<dbReference type="Proteomes" id="UP000070366">
    <property type="component" value="Unassembled WGS sequence"/>
</dbReference>
<keyword evidence="1" id="KW-0472">Membrane</keyword>
<evidence type="ECO:0000313" key="2">
    <source>
        <dbReference type="EMBL" id="KXK64450.1"/>
    </source>
</evidence>
<evidence type="ECO:0000256" key="1">
    <source>
        <dbReference type="SAM" id="Phobius"/>
    </source>
</evidence>
<dbReference type="InterPro" id="IPR012651">
    <property type="entry name" value="Thia_Transptr_ThiT"/>
</dbReference>
<keyword evidence="1" id="KW-1133">Transmembrane helix</keyword>
<dbReference type="NCBIfam" id="TIGR02357">
    <property type="entry name" value="ECF_ThiT_YuaJ"/>
    <property type="match status" value="1"/>
</dbReference>
<feature type="transmembrane region" description="Helical" evidence="1">
    <location>
        <begin position="94"/>
        <end position="116"/>
    </location>
</feature>
<sequence length="312" mass="34059">MLLLYYIRKVNTLLGELRLRIKPFNLHDNACVGSISLILKIKLPQAAGVFPFLQCAYRTGRPARPDFTAAQGSLSGAPVTQRRIFIMFKSFSELTLPAVIIVCVTVAAGLAGYFLYRRKTNGGRQITKKSQWTTKELTTAALCIGASFLLSFIKVFSMPNGGSITPASMLPMLAFSYIYGFKKGFIAGLCYGLLQFVQEPLFLSFPQFALDYLASFSLLALAGLARNSIIPGILYGCGARFACQFLSGWLFFGMYAPEGMPAWLYSLGYNGAVVGIECAICAAVAAIPALYKMFNRLKKEARAQQKAFSGPA</sequence>
<dbReference type="EMBL" id="LSZW01000064">
    <property type="protein sequence ID" value="KXK64450.1"/>
    <property type="molecule type" value="Genomic_DNA"/>
</dbReference>
<organism evidence="2 3">
    <name type="scientific">Christensenella minuta</name>
    <dbReference type="NCBI Taxonomy" id="626937"/>
    <lineage>
        <taxon>Bacteria</taxon>
        <taxon>Bacillati</taxon>
        <taxon>Bacillota</taxon>
        <taxon>Clostridia</taxon>
        <taxon>Christensenellales</taxon>
        <taxon>Christensenellaceae</taxon>
        <taxon>Christensenella</taxon>
    </lineage>
</organism>
<evidence type="ECO:0000313" key="3">
    <source>
        <dbReference type="Proteomes" id="UP000070366"/>
    </source>
</evidence>
<name>A0A136Q194_9FIRM</name>